<dbReference type="AlphaFoldDB" id="A0A1F7F8D4"/>
<evidence type="ECO:0000313" key="6">
    <source>
        <dbReference type="EMBL" id="OGK02924.1"/>
    </source>
</evidence>
<dbReference type="GO" id="GO:0005524">
    <property type="term" value="F:ATP binding"/>
    <property type="evidence" value="ECO:0007669"/>
    <property type="project" value="UniProtKB-KW"/>
</dbReference>
<dbReference type="InterPro" id="IPR027417">
    <property type="entry name" value="P-loop_NTPase"/>
</dbReference>
<dbReference type="InterPro" id="IPR003439">
    <property type="entry name" value="ABC_transporter-like_ATP-bd"/>
</dbReference>
<accession>A0A1F7F8D4</accession>
<dbReference type="Pfam" id="PF00005">
    <property type="entry name" value="ABC_tran"/>
    <property type="match status" value="1"/>
</dbReference>
<dbReference type="SUPFAM" id="SSF52540">
    <property type="entry name" value="P-loop containing nucleoside triphosphate hydrolases"/>
    <property type="match status" value="1"/>
</dbReference>
<dbReference type="PROSITE" id="PS50893">
    <property type="entry name" value="ABC_TRANSPORTER_2"/>
    <property type="match status" value="1"/>
</dbReference>
<dbReference type="CDD" id="cd03230">
    <property type="entry name" value="ABC_DR_subfamily_A"/>
    <property type="match status" value="1"/>
</dbReference>
<dbReference type="GO" id="GO:0016887">
    <property type="term" value="F:ATP hydrolysis activity"/>
    <property type="evidence" value="ECO:0007669"/>
    <property type="project" value="InterPro"/>
</dbReference>
<dbReference type="InterPro" id="IPR003593">
    <property type="entry name" value="AAA+_ATPase"/>
</dbReference>
<dbReference type="EMBL" id="MFYX01000100">
    <property type="protein sequence ID" value="OGK02924.1"/>
    <property type="molecule type" value="Genomic_DNA"/>
</dbReference>
<dbReference type="SMART" id="SM00382">
    <property type="entry name" value="AAA"/>
    <property type="match status" value="1"/>
</dbReference>
<dbReference type="PANTHER" id="PTHR43335">
    <property type="entry name" value="ABC TRANSPORTER, ATP-BINDING PROTEIN"/>
    <property type="match status" value="1"/>
</dbReference>
<gene>
    <name evidence="6" type="ORF">A2519_06235</name>
</gene>
<feature type="domain" description="ABC transporter" evidence="5">
    <location>
        <begin position="2"/>
        <end position="231"/>
    </location>
</feature>
<keyword evidence="2" id="KW-0813">Transport</keyword>
<reference evidence="6 7" key="1">
    <citation type="journal article" date="2016" name="Nat. Commun.">
        <title>Thousands of microbial genomes shed light on interconnected biogeochemical processes in an aquifer system.</title>
        <authorList>
            <person name="Anantharaman K."/>
            <person name="Brown C.T."/>
            <person name="Hug L.A."/>
            <person name="Sharon I."/>
            <person name="Castelle C.J."/>
            <person name="Probst A.J."/>
            <person name="Thomas B.C."/>
            <person name="Singh A."/>
            <person name="Wilkins M.J."/>
            <person name="Karaoz U."/>
            <person name="Brodie E.L."/>
            <person name="Williams K.H."/>
            <person name="Hubbard S.S."/>
            <person name="Banfield J.F."/>
        </authorList>
    </citation>
    <scope>NUCLEOTIDE SEQUENCE [LARGE SCALE GENOMIC DNA]</scope>
</reference>
<evidence type="ECO:0000256" key="4">
    <source>
        <dbReference type="ARBA" id="ARBA00022840"/>
    </source>
</evidence>
<dbReference type="Gene3D" id="3.40.50.300">
    <property type="entry name" value="P-loop containing nucleotide triphosphate hydrolases"/>
    <property type="match status" value="1"/>
</dbReference>
<comment type="similarity">
    <text evidence="1">Belongs to the ABC transporter superfamily.</text>
</comment>
<dbReference type="Proteomes" id="UP000179243">
    <property type="component" value="Unassembled WGS sequence"/>
</dbReference>
<keyword evidence="4" id="KW-0067">ATP-binding</keyword>
<protein>
    <submittedName>
        <fullName evidence="6">ABC transporter</fullName>
    </submittedName>
</protein>
<evidence type="ECO:0000256" key="3">
    <source>
        <dbReference type="ARBA" id="ARBA00022741"/>
    </source>
</evidence>
<name>A0A1F7F8D4_UNCRA</name>
<sequence>MIQVQNLKKTYGTITAVDDISFEVQKGDIIGFLGPNGAGKTTTMKILTCFLGATSGTASIGGFDVEKDSFEVRKRIGYLPENAPLYTDLDVLSFLRFIAEIRQIDTAKFASKIDEIIITCGLKSVLRRPISQLSKGFRQRVGLAQAMIHDPDVLILDEPTSGLDPNQIIEIRELIKRIGREKTVILSTHILPEVSATCSRAIIINRGKIIAQGTLDELSSMSKEYVYAKIRGDRSQIEEKLRSFGGAQSVEATGESDGFTMFKLHPVSGRRIAEDVFKLAVANGWSMSELKAEGASLEEVFTQLTRSGQ</sequence>
<organism evidence="6 7">
    <name type="scientific">Candidatus Raymondbacteria bacterium RIFOXYD12_FULL_49_13</name>
    <dbReference type="NCBI Taxonomy" id="1817890"/>
    <lineage>
        <taxon>Bacteria</taxon>
        <taxon>Raymondiibacteriota</taxon>
    </lineage>
</organism>
<keyword evidence="3" id="KW-0547">Nucleotide-binding</keyword>
<evidence type="ECO:0000256" key="1">
    <source>
        <dbReference type="ARBA" id="ARBA00005417"/>
    </source>
</evidence>
<dbReference type="PANTHER" id="PTHR43335:SF4">
    <property type="entry name" value="ABC TRANSPORTER, ATP-BINDING PROTEIN"/>
    <property type="match status" value="1"/>
</dbReference>
<evidence type="ECO:0000256" key="2">
    <source>
        <dbReference type="ARBA" id="ARBA00022448"/>
    </source>
</evidence>
<evidence type="ECO:0000259" key="5">
    <source>
        <dbReference type="PROSITE" id="PS50893"/>
    </source>
</evidence>
<evidence type="ECO:0000313" key="7">
    <source>
        <dbReference type="Proteomes" id="UP000179243"/>
    </source>
</evidence>
<proteinExistence type="inferred from homology"/>
<comment type="caution">
    <text evidence="6">The sequence shown here is derived from an EMBL/GenBank/DDBJ whole genome shotgun (WGS) entry which is preliminary data.</text>
</comment>